<dbReference type="EMBL" id="KN428730">
    <property type="protein sequence ID" value="KHG24419.1"/>
    <property type="molecule type" value="Genomic_DNA"/>
</dbReference>
<evidence type="ECO:0000313" key="2">
    <source>
        <dbReference type="Proteomes" id="UP000032142"/>
    </source>
</evidence>
<organism evidence="1 2">
    <name type="scientific">Gossypium arboreum</name>
    <name type="common">Tree cotton</name>
    <name type="synonym">Gossypium nanking</name>
    <dbReference type="NCBI Taxonomy" id="29729"/>
    <lineage>
        <taxon>Eukaryota</taxon>
        <taxon>Viridiplantae</taxon>
        <taxon>Streptophyta</taxon>
        <taxon>Embryophyta</taxon>
        <taxon>Tracheophyta</taxon>
        <taxon>Spermatophyta</taxon>
        <taxon>Magnoliopsida</taxon>
        <taxon>eudicotyledons</taxon>
        <taxon>Gunneridae</taxon>
        <taxon>Pentapetalae</taxon>
        <taxon>rosids</taxon>
        <taxon>malvids</taxon>
        <taxon>Malvales</taxon>
        <taxon>Malvaceae</taxon>
        <taxon>Malvoideae</taxon>
        <taxon>Gossypium</taxon>
    </lineage>
</organism>
<evidence type="ECO:0000313" key="1">
    <source>
        <dbReference type="EMBL" id="KHG24419.1"/>
    </source>
</evidence>
<reference evidence="2" key="1">
    <citation type="submission" date="2014-09" db="EMBL/GenBank/DDBJ databases">
        <authorList>
            <person name="Mudge J."/>
            <person name="Ramaraj T."/>
            <person name="Lindquist I.E."/>
            <person name="Bharti A.K."/>
            <person name="Sundararajan A."/>
            <person name="Cameron C.T."/>
            <person name="Woodward J.E."/>
            <person name="May G.D."/>
            <person name="Brubaker C."/>
            <person name="Broadhvest J."/>
            <person name="Wilkins T.A."/>
        </authorList>
    </citation>
    <scope>NUCLEOTIDE SEQUENCE</scope>
    <source>
        <strain evidence="2">cv. AKA8401</strain>
    </source>
</reference>
<proteinExistence type="predicted"/>
<protein>
    <submittedName>
        <fullName evidence="1">Uncharacterized protein</fullName>
    </submittedName>
</protein>
<dbReference type="Proteomes" id="UP000032142">
    <property type="component" value="Unassembled WGS sequence"/>
</dbReference>
<keyword evidence="2" id="KW-1185">Reference proteome</keyword>
<accession>A0A0B0PJ04</accession>
<name>A0A0B0PJ04_GOSAR</name>
<dbReference type="AlphaFoldDB" id="A0A0B0PJ04"/>
<sequence>MNKYQTLGLAGLVPILIASYELGDRY</sequence>
<gene>
    <name evidence="1" type="ORF">F383_30726</name>
</gene>